<organism evidence="1">
    <name type="scientific">viral metagenome</name>
    <dbReference type="NCBI Taxonomy" id="1070528"/>
    <lineage>
        <taxon>unclassified sequences</taxon>
        <taxon>metagenomes</taxon>
        <taxon>organismal metagenomes</taxon>
    </lineage>
</organism>
<name>A0A6C0C3D9_9ZZZZ</name>
<proteinExistence type="predicted"/>
<dbReference type="AlphaFoldDB" id="A0A6C0C3D9"/>
<sequence length="128" mass="15377">MEDNMDNLTLQYLLNNKSYQKIMSQKEDTVYNKQTKMKENESKIITIVENIINNDAEECSNEMIDTFNVFVKSIYKHWEMLEIQEKNDFNKLEEERNENPYNQDDEVDTIFENMQESLWGSEKVTKIT</sequence>
<accession>A0A6C0C3D9</accession>
<reference evidence="1" key="1">
    <citation type="journal article" date="2020" name="Nature">
        <title>Giant virus diversity and host interactions through global metagenomics.</title>
        <authorList>
            <person name="Schulz F."/>
            <person name="Roux S."/>
            <person name="Paez-Espino D."/>
            <person name="Jungbluth S."/>
            <person name="Walsh D.A."/>
            <person name="Denef V.J."/>
            <person name="McMahon K.D."/>
            <person name="Konstantinidis K.T."/>
            <person name="Eloe-Fadrosh E.A."/>
            <person name="Kyrpides N.C."/>
            <person name="Woyke T."/>
        </authorList>
    </citation>
    <scope>NUCLEOTIDE SEQUENCE</scope>
    <source>
        <strain evidence="1">GVMAG-M-3300020182-84</strain>
    </source>
</reference>
<dbReference type="EMBL" id="MN739312">
    <property type="protein sequence ID" value="QHS98043.1"/>
    <property type="molecule type" value="Genomic_DNA"/>
</dbReference>
<protein>
    <submittedName>
        <fullName evidence="1">Uncharacterized protein</fullName>
    </submittedName>
</protein>
<evidence type="ECO:0000313" key="1">
    <source>
        <dbReference type="EMBL" id="QHS98043.1"/>
    </source>
</evidence>